<dbReference type="AlphaFoldDB" id="A0A8J3CD45"/>
<name>A0A8J3CD45_9PSEU</name>
<organism evidence="3 4">
    <name type="scientific">Longimycelium tulufanense</name>
    <dbReference type="NCBI Taxonomy" id="907463"/>
    <lineage>
        <taxon>Bacteria</taxon>
        <taxon>Bacillati</taxon>
        <taxon>Actinomycetota</taxon>
        <taxon>Actinomycetes</taxon>
        <taxon>Pseudonocardiales</taxon>
        <taxon>Pseudonocardiaceae</taxon>
        <taxon>Longimycelium</taxon>
    </lineage>
</organism>
<sequence>MSWFRRRDRDNGVSGRSLGEGNASASPNVDDGVRGSEGAAGNPLAAADLPVNRLEQVTQERDELVRLCLYALDRARSAGVAERIEQGLARVGVMPIRPDGERFDPGRHEAGGTVPTDDPALNGVIAETELVGFADQGRLLRAPIVTVYTARGTS</sequence>
<dbReference type="Pfam" id="PF01025">
    <property type="entry name" value="GrpE"/>
    <property type="match status" value="1"/>
</dbReference>
<protein>
    <submittedName>
        <fullName evidence="3">Nucleotide exchange factor GrpE</fullName>
    </submittedName>
</protein>
<keyword evidence="1" id="KW-0143">Chaperone</keyword>
<dbReference type="EMBL" id="BMMK01000036">
    <property type="protein sequence ID" value="GGM76348.1"/>
    <property type="molecule type" value="Genomic_DNA"/>
</dbReference>
<reference evidence="3" key="1">
    <citation type="journal article" date="2014" name="Int. J. Syst. Evol. Microbiol.">
        <title>Complete genome sequence of Corynebacterium casei LMG S-19264T (=DSM 44701T), isolated from a smear-ripened cheese.</title>
        <authorList>
            <consortium name="US DOE Joint Genome Institute (JGI-PGF)"/>
            <person name="Walter F."/>
            <person name="Albersmeier A."/>
            <person name="Kalinowski J."/>
            <person name="Ruckert C."/>
        </authorList>
    </citation>
    <scope>NUCLEOTIDE SEQUENCE</scope>
    <source>
        <strain evidence="3">CGMCC 4.5737</strain>
    </source>
</reference>
<dbReference type="GO" id="GO:0042803">
    <property type="term" value="F:protein homodimerization activity"/>
    <property type="evidence" value="ECO:0007669"/>
    <property type="project" value="InterPro"/>
</dbReference>
<dbReference type="GO" id="GO:0006457">
    <property type="term" value="P:protein folding"/>
    <property type="evidence" value="ECO:0007669"/>
    <property type="project" value="InterPro"/>
</dbReference>
<dbReference type="Gene3D" id="2.30.22.10">
    <property type="entry name" value="Head domain of nucleotide exchange factor GrpE"/>
    <property type="match status" value="1"/>
</dbReference>
<evidence type="ECO:0000256" key="1">
    <source>
        <dbReference type="ARBA" id="ARBA00023186"/>
    </source>
</evidence>
<dbReference type="GO" id="GO:0051087">
    <property type="term" value="F:protein-folding chaperone binding"/>
    <property type="evidence" value="ECO:0007669"/>
    <property type="project" value="InterPro"/>
</dbReference>
<evidence type="ECO:0000313" key="3">
    <source>
        <dbReference type="EMBL" id="GGM76348.1"/>
    </source>
</evidence>
<proteinExistence type="predicted"/>
<reference evidence="3" key="2">
    <citation type="submission" date="2020-09" db="EMBL/GenBank/DDBJ databases">
        <authorList>
            <person name="Sun Q."/>
            <person name="Zhou Y."/>
        </authorList>
    </citation>
    <scope>NUCLEOTIDE SEQUENCE</scope>
    <source>
        <strain evidence="3">CGMCC 4.5737</strain>
    </source>
</reference>
<dbReference type="Proteomes" id="UP000637578">
    <property type="component" value="Unassembled WGS sequence"/>
</dbReference>
<accession>A0A8J3CD45</accession>
<feature type="region of interest" description="Disordered" evidence="2">
    <location>
        <begin position="1"/>
        <end position="44"/>
    </location>
</feature>
<dbReference type="SUPFAM" id="SSF51064">
    <property type="entry name" value="Head domain of nucleotide exchange factor GrpE"/>
    <property type="match status" value="1"/>
</dbReference>
<evidence type="ECO:0000256" key="2">
    <source>
        <dbReference type="SAM" id="MobiDB-lite"/>
    </source>
</evidence>
<dbReference type="InterPro" id="IPR009012">
    <property type="entry name" value="GrpE_head"/>
</dbReference>
<dbReference type="GO" id="GO:0000774">
    <property type="term" value="F:adenyl-nucleotide exchange factor activity"/>
    <property type="evidence" value="ECO:0007669"/>
    <property type="project" value="InterPro"/>
</dbReference>
<gene>
    <name evidence="3" type="ORF">GCM10012275_53890</name>
</gene>
<evidence type="ECO:0000313" key="4">
    <source>
        <dbReference type="Proteomes" id="UP000637578"/>
    </source>
</evidence>
<dbReference type="InterPro" id="IPR000740">
    <property type="entry name" value="GrpE"/>
</dbReference>
<dbReference type="RefSeq" id="WP_189061220.1">
    <property type="nucleotide sequence ID" value="NZ_BMMK01000036.1"/>
</dbReference>
<feature type="compositionally biased region" description="Basic and acidic residues" evidence="2">
    <location>
        <begin position="1"/>
        <end position="11"/>
    </location>
</feature>
<comment type="caution">
    <text evidence="3">The sequence shown here is derived from an EMBL/GenBank/DDBJ whole genome shotgun (WGS) entry which is preliminary data.</text>
</comment>
<keyword evidence="4" id="KW-1185">Reference proteome</keyword>